<dbReference type="GO" id="GO:0034626">
    <property type="term" value="P:fatty acid elongation, polyunsaturated fatty acid"/>
    <property type="evidence" value="ECO:0000318"/>
    <property type="project" value="GO_Central"/>
</dbReference>
<evidence type="ECO:0000256" key="7">
    <source>
        <dbReference type="ARBA" id="ARBA00023098"/>
    </source>
</evidence>
<keyword evidence="5 10" id="KW-0276">Fatty acid metabolism</keyword>
<keyword evidence="2 10" id="KW-0444">Lipid biosynthesis</keyword>
<comment type="subcellular location">
    <subcellularLocation>
        <location evidence="1">Membrane</location>
        <topology evidence="1">Multi-pass membrane protein</topology>
    </subcellularLocation>
</comment>
<reference evidence="12" key="4">
    <citation type="submission" date="2025-09" db="UniProtKB">
        <authorList>
            <consortium name="Ensembl"/>
        </authorList>
    </citation>
    <scope>IDENTIFICATION</scope>
</reference>
<feature type="chain" id="PRO_5003341690" description="Elongation of very long chain fatty acids protein" evidence="11">
    <location>
        <begin position="20"/>
        <end position="173"/>
    </location>
</feature>
<dbReference type="GO" id="GO:0034625">
    <property type="term" value="P:fatty acid elongation, monounsaturated fatty acid"/>
    <property type="evidence" value="ECO:0000318"/>
    <property type="project" value="GO_Central"/>
</dbReference>
<reference evidence="12" key="2">
    <citation type="journal article" date="2008" name="Genome Biol.">
        <title>Improved genome assembly and evidence-based global gene model set for the chordate Ciona intestinalis: new insight into intron and operon populations.</title>
        <authorList>
            <person name="Satou Y."/>
            <person name="Mineta K."/>
            <person name="Ogasawara M."/>
            <person name="Sasakura Y."/>
            <person name="Shoguchi E."/>
            <person name="Ueno K."/>
            <person name="Yamada L."/>
            <person name="Matsumoto J."/>
            <person name="Wasserscheid J."/>
            <person name="Dewar K."/>
            <person name="Wiley G.B."/>
            <person name="Macmil S.L."/>
            <person name="Roe B.A."/>
            <person name="Zeller R.W."/>
            <person name="Hastings K.E."/>
            <person name="Lemaire P."/>
            <person name="Lindquist E."/>
            <person name="Endo T."/>
            <person name="Hotta K."/>
            <person name="Inaba K."/>
        </authorList>
    </citation>
    <scope>NUCLEOTIDE SEQUENCE [LARGE SCALE GENOMIC DNA]</scope>
    <source>
        <strain evidence="12">wild type</strain>
    </source>
</reference>
<comment type="similarity">
    <text evidence="10">Belongs to the ELO family.</text>
</comment>
<accession>F6SPL5</accession>
<keyword evidence="6 10" id="KW-1133">Transmembrane helix</keyword>
<evidence type="ECO:0000256" key="1">
    <source>
        <dbReference type="ARBA" id="ARBA00004141"/>
    </source>
</evidence>
<keyword evidence="13" id="KW-1185">Reference proteome</keyword>
<evidence type="ECO:0000256" key="4">
    <source>
        <dbReference type="ARBA" id="ARBA00022692"/>
    </source>
</evidence>
<evidence type="ECO:0000313" key="13">
    <source>
        <dbReference type="Proteomes" id="UP000008144"/>
    </source>
</evidence>
<dbReference type="EC" id="2.3.1.199" evidence="10"/>
<dbReference type="GO" id="GO:0042761">
    <property type="term" value="P:very long-chain fatty acid biosynthetic process"/>
    <property type="evidence" value="ECO:0000318"/>
    <property type="project" value="GO_Central"/>
</dbReference>
<dbReference type="PANTHER" id="PTHR11157">
    <property type="entry name" value="FATTY ACID ACYL TRANSFERASE-RELATED"/>
    <property type="match status" value="1"/>
</dbReference>
<reference evidence="12" key="3">
    <citation type="submission" date="2025-08" db="UniProtKB">
        <authorList>
            <consortium name="Ensembl"/>
        </authorList>
    </citation>
    <scope>IDENTIFICATION</scope>
</reference>
<evidence type="ECO:0000256" key="10">
    <source>
        <dbReference type="RuleBase" id="RU361115"/>
    </source>
</evidence>
<proteinExistence type="inferred from homology"/>
<feature type="signal peptide" evidence="11">
    <location>
        <begin position="1"/>
        <end position="19"/>
    </location>
</feature>
<dbReference type="OMA" id="KEMHELW"/>
<dbReference type="Ensembl" id="ENSCINT00000022295.2">
    <property type="protein sequence ID" value="ENSCINP00000022049.2"/>
    <property type="gene ID" value="ENSCING00000007476.3"/>
</dbReference>
<dbReference type="HOGENOM" id="CLU_048483_1_3_1"/>
<keyword evidence="4 10" id="KW-0812">Transmembrane</keyword>
<feature type="transmembrane region" description="Helical" evidence="10">
    <location>
        <begin position="43"/>
        <end position="63"/>
    </location>
</feature>
<reference evidence="13" key="1">
    <citation type="journal article" date="2002" name="Science">
        <title>The draft genome of Ciona intestinalis: insights into chordate and vertebrate origins.</title>
        <authorList>
            <person name="Dehal P."/>
            <person name="Satou Y."/>
            <person name="Campbell R.K."/>
            <person name="Chapman J."/>
            <person name="Degnan B."/>
            <person name="De Tomaso A."/>
            <person name="Davidson B."/>
            <person name="Di Gregorio A."/>
            <person name="Gelpke M."/>
            <person name="Goodstein D.M."/>
            <person name="Harafuji N."/>
            <person name="Hastings K.E."/>
            <person name="Ho I."/>
            <person name="Hotta K."/>
            <person name="Huang W."/>
            <person name="Kawashima T."/>
            <person name="Lemaire P."/>
            <person name="Martinez D."/>
            <person name="Meinertzhagen I.A."/>
            <person name="Necula S."/>
            <person name="Nonaka M."/>
            <person name="Putnam N."/>
            <person name="Rash S."/>
            <person name="Saiga H."/>
            <person name="Satake M."/>
            <person name="Terry A."/>
            <person name="Yamada L."/>
            <person name="Wang H.G."/>
            <person name="Awazu S."/>
            <person name="Azumi K."/>
            <person name="Boore J."/>
            <person name="Branno M."/>
            <person name="Chin-Bow S."/>
            <person name="DeSantis R."/>
            <person name="Doyle S."/>
            <person name="Francino P."/>
            <person name="Keys D.N."/>
            <person name="Haga S."/>
            <person name="Hayashi H."/>
            <person name="Hino K."/>
            <person name="Imai K.S."/>
            <person name="Inaba K."/>
            <person name="Kano S."/>
            <person name="Kobayashi K."/>
            <person name="Kobayashi M."/>
            <person name="Lee B.I."/>
            <person name="Makabe K.W."/>
            <person name="Manohar C."/>
            <person name="Matassi G."/>
            <person name="Medina M."/>
            <person name="Mochizuki Y."/>
            <person name="Mount S."/>
            <person name="Morishita T."/>
            <person name="Miura S."/>
            <person name="Nakayama A."/>
            <person name="Nishizaka S."/>
            <person name="Nomoto H."/>
            <person name="Ohta F."/>
            <person name="Oishi K."/>
            <person name="Rigoutsos I."/>
            <person name="Sano M."/>
            <person name="Sasaki A."/>
            <person name="Sasakura Y."/>
            <person name="Shoguchi E."/>
            <person name="Shin-i T."/>
            <person name="Spagnuolo A."/>
            <person name="Stainier D."/>
            <person name="Suzuki M.M."/>
            <person name="Tassy O."/>
            <person name="Takatori N."/>
            <person name="Tokuoka M."/>
            <person name="Yagi K."/>
            <person name="Yoshizaki F."/>
            <person name="Wada S."/>
            <person name="Zhang C."/>
            <person name="Hyatt P.D."/>
            <person name="Larimer F."/>
            <person name="Detter C."/>
            <person name="Doggett N."/>
            <person name="Glavina T."/>
            <person name="Hawkins T."/>
            <person name="Richardson P."/>
            <person name="Lucas S."/>
            <person name="Kohara Y."/>
            <person name="Levine M."/>
            <person name="Satoh N."/>
            <person name="Rokhsar D.S."/>
        </authorList>
    </citation>
    <scope>NUCLEOTIDE SEQUENCE [LARGE SCALE GENOMIC DNA]</scope>
</reference>
<dbReference type="GO" id="GO:0005789">
    <property type="term" value="C:endoplasmic reticulum membrane"/>
    <property type="evidence" value="ECO:0000318"/>
    <property type="project" value="GO_Central"/>
</dbReference>
<dbReference type="InterPro" id="IPR030457">
    <property type="entry name" value="ELO_CS"/>
</dbReference>
<keyword evidence="7 10" id="KW-0443">Lipid metabolism</keyword>
<evidence type="ECO:0000256" key="6">
    <source>
        <dbReference type="ARBA" id="ARBA00022989"/>
    </source>
</evidence>
<dbReference type="GeneTree" id="ENSGT01050000244965"/>
<evidence type="ECO:0000256" key="3">
    <source>
        <dbReference type="ARBA" id="ARBA00022679"/>
    </source>
</evidence>
<dbReference type="InterPro" id="IPR002076">
    <property type="entry name" value="ELO_fam"/>
</dbReference>
<dbReference type="AlphaFoldDB" id="F6SPL5"/>
<feature type="transmembrane region" description="Helical" evidence="10">
    <location>
        <begin position="133"/>
        <end position="155"/>
    </location>
</feature>
<dbReference type="Proteomes" id="UP000008144">
    <property type="component" value="Chromosome 2"/>
</dbReference>
<name>F6SPL5_CIOIN</name>
<keyword evidence="9 10" id="KW-0275">Fatty acid biosynthesis</keyword>
<comment type="caution">
    <text evidence="10">Lacks conserved residue(s) required for the propagation of feature annotation.</text>
</comment>
<dbReference type="EMBL" id="EAAA01001388">
    <property type="status" value="NOT_ANNOTATED_CDS"/>
    <property type="molecule type" value="Genomic_DNA"/>
</dbReference>
<keyword evidence="8 10" id="KW-0472">Membrane</keyword>
<organism evidence="12 13">
    <name type="scientific">Ciona intestinalis</name>
    <name type="common">Transparent sea squirt</name>
    <name type="synonym">Ascidia intestinalis</name>
    <dbReference type="NCBI Taxonomy" id="7719"/>
    <lineage>
        <taxon>Eukaryota</taxon>
        <taxon>Metazoa</taxon>
        <taxon>Chordata</taxon>
        <taxon>Tunicata</taxon>
        <taxon>Ascidiacea</taxon>
        <taxon>Phlebobranchia</taxon>
        <taxon>Cionidae</taxon>
        <taxon>Ciona</taxon>
    </lineage>
</organism>
<comment type="catalytic activity">
    <reaction evidence="10">
        <text>a very-long-chain acyl-CoA + malonyl-CoA + H(+) = a very-long-chain 3-oxoacyl-CoA + CO2 + CoA</text>
        <dbReference type="Rhea" id="RHEA:32727"/>
        <dbReference type="ChEBI" id="CHEBI:15378"/>
        <dbReference type="ChEBI" id="CHEBI:16526"/>
        <dbReference type="ChEBI" id="CHEBI:57287"/>
        <dbReference type="ChEBI" id="CHEBI:57384"/>
        <dbReference type="ChEBI" id="CHEBI:90725"/>
        <dbReference type="ChEBI" id="CHEBI:90736"/>
        <dbReference type="EC" id="2.3.1.199"/>
    </reaction>
</comment>
<keyword evidence="11" id="KW-0732">Signal</keyword>
<evidence type="ECO:0000313" key="12">
    <source>
        <dbReference type="Ensembl" id="ENSCINP00000022049.2"/>
    </source>
</evidence>
<dbReference type="PANTHER" id="PTHR11157:SF17">
    <property type="entry name" value="ELONGATION OF VERY LONG CHAIN FATTY ACIDS PROTEIN 6"/>
    <property type="match status" value="1"/>
</dbReference>
<dbReference type="GO" id="GO:0019367">
    <property type="term" value="P:fatty acid elongation, saturated fatty acid"/>
    <property type="evidence" value="ECO:0000318"/>
    <property type="project" value="GO_Central"/>
</dbReference>
<dbReference type="STRING" id="7719.ENSCINP00000022049"/>
<evidence type="ECO:0000256" key="9">
    <source>
        <dbReference type="ARBA" id="ARBA00023160"/>
    </source>
</evidence>
<evidence type="ECO:0000256" key="2">
    <source>
        <dbReference type="ARBA" id="ARBA00022516"/>
    </source>
</evidence>
<feature type="transmembrane region" description="Helical" evidence="10">
    <location>
        <begin position="98"/>
        <end position="121"/>
    </location>
</feature>
<dbReference type="PROSITE" id="PS01188">
    <property type="entry name" value="ELO"/>
    <property type="match status" value="1"/>
</dbReference>
<sequence length="173" mass="19969">MMIWSLMLSVFSIFGSIRSAIVMYHIVIEEGGRALVCSNRFYLGPITRFWGPVFVFSKILEYMDTMFIILRKQKLIFLHWYHHLTVSLFSWWSFGAQFAGGGVFMTVNFVVHAMMYTYYAVRAAGIRVPRPIAVIITASQIIQMFIGCGTVYLIYNWRLAGDCKTSLEHVFYG</sequence>
<dbReference type="GO" id="GO:0030148">
    <property type="term" value="P:sphingolipid biosynthetic process"/>
    <property type="evidence" value="ECO:0000318"/>
    <property type="project" value="GO_Central"/>
</dbReference>
<evidence type="ECO:0000256" key="5">
    <source>
        <dbReference type="ARBA" id="ARBA00022832"/>
    </source>
</evidence>
<evidence type="ECO:0000256" key="8">
    <source>
        <dbReference type="ARBA" id="ARBA00023136"/>
    </source>
</evidence>
<dbReference type="GO" id="GO:0009922">
    <property type="term" value="F:fatty acid elongase activity"/>
    <property type="evidence" value="ECO:0000318"/>
    <property type="project" value="GO_Central"/>
</dbReference>
<protein>
    <recommendedName>
        <fullName evidence="10">Elongation of very long chain fatty acids protein</fullName>
        <ecNumber evidence="10">2.3.1.199</ecNumber>
    </recommendedName>
    <alternativeName>
        <fullName evidence="10">Very-long-chain 3-oxoacyl-CoA synthase</fullName>
    </alternativeName>
</protein>
<dbReference type="InParanoid" id="F6SPL5"/>
<evidence type="ECO:0000256" key="11">
    <source>
        <dbReference type="SAM" id="SignalP"/>
    </source>
</evidence>
<keyword evidence="3 10" id="KW-0808">Transferase</keyword>
<dbReference type="Pfam" id="PF01151">
    <property type="entry name" value="ELO"/>
    <property type="match status" value="1"/>
</dbReference>